<name>A0A1G6B0U7_9BACT</name>
<feature type="transmembrane region" description="Helical" evidence="1">
    <location>
        <begin position="38"/>
        <end position="58"/>
    </location>
</feature>
<keyword evidence="1" id="KW-0812">Transmembrane</keyword>
<keyword evidence="1" id="KW-1133">Transmembrane helix</keyword>
<evidence type="ECO:0000256" key="1">
    <source>
        <dbReference type="SAM" id="Phobius"/>
    </source>
</evidence>
<feature type="transmembrane region" description="Helical" evidence="1">
    <location>
        <begin position="6"/>
        <end position="26"/>
    </location>
</feature>
<keyword evidence="3" id="KW-1185">Reference proteome</keyword>
<evidence type="ECO:0000313" key="2">
    <source>
        <dbReference type="EMBL" id="SDB14267.1"/>
    </source>
</evidence>
<accession>A0A1G6B0U7</accession>
<dbReference type="STRING" id="617002.SAMN05660653_00711"/>
<protein>
    <submittedName>
        <fullName evidence="2">Uncharacterized protein</fullName>
    </submittedName>
</protein>
<reference evidence="2 3" key="1">
    <citation type="submission" date="2016-10" db="EMBL/GenBank/DDBJ databases">
        <authorList>
            <person name="de Groot N.N."/>
        </authorList>
    </citation>
    <scope>NUCLEOTIDE SEQUENCE [LARGE SCALE GENOMIC DNA]</scope>
    <source>
        <strain evidence="2 3">ASO4-2</strain>
    </source>
</reference>
<gene>
    <name evidence="2" type="ORF">SAMN05660653_00711</name>
</gene>
<proteinExistence type="predicted"/>
<dbReference type="AlphaFoldDB" id="A0A1G6B0U7"/>
<sequence length="77" mass="9282">MLLFPWISVMVWRIYVSFVTFVFFLLKSFQPVNTFLYLLMNFMWYFMVEITGICYAAFLLQPAIVLRHQVDVLFSPQ</sequence>
<dbReference type="EMBL" id="FMXO01000003">
    <property type="protein sequence ID" value="SDB14267.1"/>
    <property type="molecule type" value="Genomic_DNA"/>
</dbReference>
<organism evidence="2 3">
    <name type="scientific">Desulfonatronum thiosulfatophilum</name>
    <dbReference type="NCBI Taxonomy" id="617002"/>
    <lineage>
        <taxon>Bacteria</taxon>
        <taxon>Pseudomonadati</taxon>
        <taxon>Thermodesulfobacteriota</taxon>
        <taxon>Desulfovibrionia</taxon>
        <taxon>Desulfovibrionales</taxon>
        <taxon>Desulfonatronaceae</taxon>
        <taxon>Desulfonatronum</taxon>
    </lineage>
</organism>
<dbReference type="Proteomes" id="UP000198771">
    <property type="component" value="Unassembled WGS sequence"/>
</dbReference>
<keyword evidence="1" id="KW-0472">Membrane</keyword>
<evidence type="ECO:0000313" key="3">
    <source>
        <dbReference type="Proteomes" id="UP000198771"/>
    </source>
</evidence>